<keyword evidence="1" id="KW-1133">Transmembrane helix</keyword>
<dbReference type="AlphaFoldDB" id="A0A8J2R5G7"/>
<feature type="transmembrane region" description="Helical" evidence="1">
    <location>
        <begin position="175"/>
        <end position="195"/>
    </location>
</feature>
<evidence type="ECO:0000313" key="3">
    <source>
        <dbReference type="Proteomes" id="UP000789524"/>
    </source>
</evidence>
<evidence type="ECO:0000313" key="2">
    <source>
        <dbReference type="EMBL" id="CAG9583053.1"/>
    </source>
</evidence>
<feature type="transmembrane region" description="Helical" evidence="1">
    <location>
        <begin position="248"/>
        <end position="268"/>
    </location>
</feature>
<sequence>MFCEIPEFGRCCFCMPLRRGILVFGYLNILFSLFMIGVYALSIDQGYGMLMLYHGVAARMEEELCIAIYVVDIIFNIVLLYGAHRKMMIPLKIVYYYMLMTVVADVVMEIVSIVGSQFFEAFELLALFCLGLCLHLYLLFLLRTLLKNMDIQGSAYENQLQQFINGEIRVEGNGVYPNIVLFSIFVVALEIALNIKYMYTPYTMAMYKGVSFYSQVWFALVLYFTEIVFNIVLLVGAHTKKTKLLRVFYYYGITTTLASLVTFIVVRQDEMNHYWTYYIVEGSFVICGLMQVYLIIKVRSYINKLEDIEDESYQPAIDVFQLYLMVLVRSEVMKLKSNAQFQFVNNEVEAQCSATLEEILSEDKNDNGNVKTLE</sequence>
<gene>
    <name evidence="2" type="ORF">DCHRY22_LOCUS14521</name>
</gene>
<feature type="transmembrane region" description="Helical" evidence="1">
    <location>
        <begin position="121"/>
        <end position="142"/>
    </location>
</feature>
<reference evidence="2" key="1">
    <citation type="submission" date="2021-09" db="EMBL/GenBank/DDBJ databases">
        <authorList>
            <person name="Martin H S."/>
        </authorList>
    </citation>
    <scope>NUCLEOTIDE SEQUENCE</scope>
</reference>
<feature type="transmembrane region" description="Helical" evidence="1">
    <location>
        <begin position="215"/>
        <end position="236"/>
    </location>
</feature>
<keyword evidence="1" id="KW-0472">Membrane</keyword>
<feature type="transmembrane region" description="Helical" evidence="1">
    <location>
        <begin position="21"/>
        <end position="42"/>
    </location>
</feature>
<dbReference type="Proteomes" id="UP000789524">
    <property type="component" value="Unassembled WGS sequence"/>
</dbReference>
<feature type="transmembrane region" description="Helical" evidence="1">
    <location>
        <begin position="274"/>
        <end position="296"/>
    </location>
</feature>
<keyword evidence="3" id="KW-1185">Reference proteome</keyword>
<name>A0A8J2R5G7_9NEOP</name>
<feature type="transmembrane region" description="Helical" evidence="1">
    <location>
        <begin position="95"/>
        <end position="115"/>
    </location>
</feature>
<accession>A0A8J2R5G7</accession>
<dbReference type="OrthoDB" id="7452046at2759"/>
<organism evidence="2 3">
    <name type="scientific">Danaus chrysippus</name>
    <name type="common">African queen</name>
    <dbReference type="NCBI Taxonomy" id="151541"/>
    <lineage>
        <taxon>Eukaryota</taxon>
        <taxon>Metazoa</taxon>
        <taxon>Ecdysozoa</taxon>
        <taxon>Arthropoda</taxon>
        <taxon>Hexapoda</taxon>
        <taxon>Insecta</taxon>
        <taxon>Pterygota</taxon>
        <taxon>Neoptera</taxon>
        <taxon>Endopterygota</taxon>
        <taxon>Lepidoptera</taxon>
        <taxon>Glossata</taxon>
        <taxon>Ditrysia</taxon>
        <taxon>Papilionoidea</taxon>
        <taxon>Nymphalidae</taxon>
        <taxon>Danainae</taxon>
        <taxon>Danaini</taxon>
        <taxon>Danaina</taxon>
        <taxon>Danaus</taxon>
        <taxon>Anosia</taxon>
    </lineage>
</organism>
<dbReference type="EMBL" id="CAKASE010000081">
    <property type="protein sequence ID" value="CAG9583053.1"/>
    <property type="molecule type" value="Genomic_DNA"/>
</dbReference>
<keyword evidence="1" id="KW-0812">Transmembrane</keyword>
<proteinExistence type="predicted"/>
<protein>
    <submittedName>
        <fullName evidence="2">(African queen) hypothetical protein</fullName>
    </submittedName>
</protein>
<feature type="transmembrane region" description="Helical" evidence="1">
    <location>
        <begin position="66"/>
        <end position="83"/>
    </location>
</feature>
<evidence type="ECO:0000256" key="1">
    <source>
        <dbReference type="SAM" id="Phobius"/>
    </source>
</evidence>
<comment type="caution">
    <text evidence="2">The sequence shown here is derived from an EMBL/GenBank/DDBJ whole genome shotgun (WGS) entry which is preliminary data.</text>
</comment>